<dbReference type="STRING" id="1198449.ACAM_0117"/>
<accession>U3TAY4</accession>
<gene>
    <name evidence="1" type="ORF">ACAM_0117</name>
</gene>
<protein>
    <recommendedName>
        <fullName evidence="3">THUMP domain-containing protein</fullName>
    </recommendedName>
</protein>
<dbReference type="GeneID" id="17111068"/>
<sequence length="185" mass="20141">MPAEERVPECPIALVVAQPRRHAWAVEEAWDLAVSIDAETSRVLETGYPGVILIYSSRATPLDVARRAVAVELGFIQRLVPAVICRKIRGSSEAYDVVKAALLMLPPGTREVLFISSLRGSSKGFIDVTRIRGIMEAAGVKLVRRGARGVVDVEGVDDILIASAGIIRRCGLRCTLVHPVRYDVK</sequence>
<proteinExistence type="predicted"/>
<evidence type="ECO:0000313" key="1">
    <source>
        <dbReference type="EMBL" id="BAN89586.1"/>
    </source>
</evidence>
<organism evidence="1 2">
    <name type="scientific">Aeropyrum camini SY1 = JCM 12091</name>
    <dbReference type="NCBI Taxonomy" id="1198449"/>
    <lineage>
        <taxon>Archaea</taxon>
        <taxon>Thermoproteota</taxon>
        <taxon>Thermoprotei</taxon>
        <taxon>Desulfurococcales</taxon>
        <taxon>Desulfurococcaceae</taxon>
        <taxon>Aeropyrum</taxon>
    </lineage>
</organism>
<dbReference type="EMBL" id="AP012489">
    <property type="protein sequence ID" value="BAN89586.1"/>
    <property type="molecule type" value="Genomic_DNA"/>
</dbReference>
<name>U3TAY4_9CREN</name>
<dbReference type="Proteomes" id="UP000016887">
    <property type="component" value="Chromosome"/>
</dbReference>
<dbReference type="KEGG" id="acj:ACAM_0117"/>
<reference evidence="1 2" key="1">
    <citation type="journal article" date="2013" name="Appl. Environ. Microbiol.">
        <title>Variation of the Virus-Related Elements within Syntenic Genomes of the Hyperthermophilic Archaeon Aeropyrum.</title>
        <authorList>
            <person name="Daifuku T."/>
            <person name="Yoshida T."/>
            <person name="Kitamura T."/>
            <person name="Kawaichi S."/>
            <person name="Inoue T."/>
            <person name="Nomura K."/>
            <person name="Yoshida Y."/>
            <person name="Kuno S."/>
            <person name="Sako Y."/>
        </authorList>
    </citation>
    <scope>NUCLEOTIDE SEQUENCE [LARGE SCALE GENOMIC DNA]</scope>
    <source>
        <strain evidence="1 2">SY1</strain>
    </source>
</reference>
<dbReference type="RefSeq" id="WP_022540866.1">
    <property type="nucleotide sequence ID" value="NC_022521.1"/>
</dbReference>
<dbReference type="OrthoDB" id="46131at2157"/>
<keyword evidence="2" id="KW-1185">Reference proteome</keyword>
<evidence type="ECO:0000313" key="2">
    <source>
        <dbReference type="Proteomes" id="UP000016887"/>
    </source>
</evidence>
<evidence type="ECO:0008006" key="3">
    <source>
        <dbReference type="Google" id="ProtNLM"/>
    </source>
</evidence>
<dbReference type="eggNOG" id="arCOG00084">
    <property type="taxonomic scope" value="Archaea"/>
</dbReference>
<dbReference type="AlphaFoldDB" id="U3TAY4"/>